<comment type="caution">
    <text evidence="2">The sequence shown here is derived from an EMBL/GenBank/DDBJ whole genome shotgun (WGS) entry which is preliminary data.</text>
</comment>
<accession>A0A2T5V1D6</accession>
<feature type="transmembrane region" description="Helical" evidence="1">
    <location>
        <begin position="42"/>
        <end position="64"/>
    </location>
</feature>
<dbReference type="Gene3D" id="3.30.1380.10">
    <property type="match status" value="1"/>
</dbReference>
<evidence type="ECO:0000313" key="2">
    <source>
        <dbReference type="EMBL" id="PTW57574.1"/>
    </source>
</evidence>
<dbReference type="OrthoDB" id="655954at2"/>
<keyword evidence="1" id="KW-0812">Transmembrane</keyword>
<dbReference type="Proteomes" id="UP000244081">
    <property type="component" value="Unassembled WGS sequence"/>
</dbReference>
<keyword evidence="1" id="KW-0472">Membrane</keyword>
<proteinExistence type="predicted"/>
<feature type="transmembrane region" description="Helical" evidence="1">
    <location>
        <begin position="6"/>
        <end position="30"/>
    </location>
</feature>
<name>A0A2T5V1D6_9HYPH</name>
<evidence type="ECO:0000256" key="1">
    <source>
        <dbReference type="SAM" id="Phobius"/>
    </source>
</evidence>
<dbReference type="InterPro" id="IPR009045">
    <property type="entry name" value="Zn_M74/Hedgehog-like"/>
</dbReference>
<evidence type="ECO:0008006" key="4">
    <source>
        <dbReference type="Google" id="ProtNLM"/>
    </source>
</evidence>
<keyword evidence="3" id="KW-1185">Reference proteome</keyword>
<dbReference type="RefSeq" id="WP_107991456.1">
    <property type="nucleotide sequence ID" value="NZ_QAYG01000010.1"/>
</dbReference>
<protein>
    <recommendedName>
        <fullName evidence="4">Penicillin-insensitive murein endopeptidase</fullName>
    </recommendedName>
</protein>
<dbReference type="EMBL" id="QAYG01000010">
    <property type="protein sequence ID" value="PTW57574.1"/>
    <property type="molecule type" value="Genomic_DNA"/>
</dbReference>
<reference evidence="2 3" key="1">
    <citation type="submission" date="2018-04" db="EMBL/GenBank/DDBJ databases">
        <title>Genomic Encyclopedia of Archaeal and Bacterial Type Strains, Phase II (KMG-II): from individual species to whole genera.</title>
        <authorList>
            <person name="Goeker M."/>
        </authorList>
    </citation>
    <scope>NUCLEOTIDE SEQUENCE [LARGE SCALE GENOMIC DNA]</scope>
    <source>
        <strain evidence="2 3">DSM 23382</strain>
    </source>
</reference>
<gene>
    <name evidence="2" type="ORF">C8N35_11053</name>
</gene>
<organism evidence="2 3">
    <name type="scientific">Breoghania corrubedonensis</name>
    <dbReference type="NCBI Taxonomy" id="665038"/>
    <lineage>
        <taxon>Bacteria</taxon>
        <taxon>Pseudomonadati</taxon>
        <taxon>Pseudomonadota</taxon>
        <taxon>Alphaproteobacteria</taxon>
        <taxon>Hyphomicrobiales</taxon>
        <taxon>Stappiaceae</taxon>
        <taxon>Breoghania</taxon>
    </lineage>
</organism>
<dbReference type="AlphaFoldDB" id="A0A2T5V1D6"/>
<evidence type="ECO:0000313" key="3">
    <source>
        <dbReference type="Proteomes" id="UP000244081"/>
    </source>
</evidence>
<keyword evidence="1" id="KW-1133">Transmembrane helix</keyword>
<sequence>MRVIGLLVAFLVLTALTQIGGIALVVTWFALRLLRSRHMSPVWRTTIAGTLFIVLYGVLTVFIVPPLAARDGRIALPCLADRGRHYTAANPIFCLLNRNYVVPQLAELLNALSRDVATTFPGTTTLFLDANLPFWDGFPLLPHLSHKDGRKLDLAFYYQNSDGDYLPGATKSPIGYWAFEQPKPDEPPSCPAKNLLTLRWDMVWLQPLWPDFRLDEARTQHALVWLFHNGREHGLQRVFVEPHLAHRLDVESPDLGFQGCRAARHDDHIHIQVVGRNLTTSAHNSP</sequence>